<comment type="caution">
    <text evidence="1">The sequence shown here is derived from an EMBL/GenBank/DDBJ whole genome shotgun (WGS) entry which is preliminary data.</text>
</comment>
<proteinExistence type="predicted"/>
<dbReference type="EMBL" id="AGUE01000135">
    <property type="protein sequence ID" value="EHK98780.1"/>
    <property type="molecule type" value="Genomic_DNA"/>
</dbReference>
<keyword evidence="2" id="KW-1185">Reference proteome</keyword>
<gene>
    <name evidence="1" type="ORF">M7I_5288</name>
</gene>
<accession>H0ERG9</accession>
<name>H0ERG9_GLAL7</name>
<dbReference type="AlphaFoldDB" id="H0ERG9"/>
<reference evidence="1 2" key="1">
    <citation type="journal article" date="2012" name="Eukaryot. Cell">
        <title>Genome sequence of the fungus Glarea lozoyensis: the first genome sequence of a species from the Helotiaceae family.</title>
        <authorList>
            <person name="Youssar L."/>
            <person name="Gruening B.A."/>
            <person name="Erxleben A."/>
            <person name="Guenther S."/>
            <person name="Huettel W."/>
        </authorList>
    </citation>
    <scope>NUCLEOTIDE SEQUENCE [LARGE SCALE GENOMIC DNA]</scope>
    <source>
        <strain evidence="2">ATCC 74030 / MF5533</strain>
    </source>
</reference>
<dbReference type="InParanoid" id="H0ERG9"/>
<evidence type="ECO:0000313" key="1">
    <source>
        <dbReference type="EMBL" id="EHK98780.1"/>
    </source>
</evidence>
<organism evidence="1 2">
    <name type="scientific">Glarea lozoyensis (strain ATCC 74030 / MF5533)</name>
    <dbReference type="NCBI Taxonomy" id="1104152"/>
    <lineage>
        <taxon>Eukaryota</taxon>
        <taxon>Fungi</taxon>
        <taxon>Dikarya</taxon>
        <taxon>Ascomycota</taxon>
        <taxon>Pezizomycotina</taxon>
        <taxon>Leotiomycetes</taxon>
        <taxon>Helotiales</taxon>
        <taxon>Helotiaceae</taxon>
        <taxon>Glarea</taxon>
    </lineage>
</organism>
<sequence length="162" mass="18640">MDVVEGGVEIVEWYRVHIMDDSRVAQQGISIFWVGNILNCVRNIRNPIRNLVRCTRSIVNRIRNLDRYHMADIEPLSIQQAAGMGRKACWREMQRTLFISRYEETAFLGGRYGDEIAGDEMCEMYFVSGFWLGGSVCTRVKYDRRCGSLGNELVKKSMSDVS</sequence>
<evidence type="ECO:0000313" key="2">
    <source>
        <dbReference type="Proteomes" id="UP000005446"/>
    </source>
</evidence>
<dbReference type="Proteomes" id="UP000005446">
    <property type="component" value="Unassembled WGS sequence"/>
</dbReference>
<protein>
    <submittedName>
        <fullName evidence="1">Uncharacterized protein</fullName>
    </submittedName>
</protein>
<dbReference type="HOGENOM" id="CLU_1635570_0_0_1"/>